<dbReference type="PANTHER" id="PTHR35038">
    <property type="entry name" value="DISSIMILATORY SULFITE REDUCTASE SIRA"/>
    <property type="match status" value="1"/>
</dbReference>
<gene>
    <name evidence="6" type="ORF">C6Y39_00405</name>
</gene>
<dbReference type="InterPro" id="IPR036280">
    <property type="entry name" value="Multihaem_cyt_sf"/>
</dbReference>
<name>A0ABX5CW03_9ALTE</name>
<dbReference type="InterPro" id="IPR010177">
    <property type="entry name" value="Paired_CXXCH_1"/>
</dbReference>
<keyword evidence="7" id="KW-1185">Reference proteome</keyword>
<dbReference type="Gene3D" id="1.10.1130.10">
    <property type="entry name" value="Flavocytochrome C3, Chain A"/>
    <property type="match status" value="2"/>
</dbReference>
<dbReference type="PROSITE" id="PS50005">
    <property type="entry name" value="TPR"/>
    <property type="match status" value="2"/>
</dbReference>
<feature type="domain" description="Cytochrome c-552/4" evidence="5">
    <location>
        <begin position="159"/>
        <end position="199"/>
    </location>
</feature>
<keyword evidence="2" id="KW-0802">TPR repeat</keyword>
<dbReference type="PANTHER" id="PTHR35038:SF8">
    <property type="entry name" value="C-TYPE POLYHEME CYTOCHROME OMCC"/>
    <property type="match status" value="1"/>
</dbReference>
<dbReference type="Gene3D" id="1.25.40.10">
    <property type="entry name" value="Tetratricopeptide repeat domain"/>
    <property type="match status" value="1"/>
</dbReference>
<dbReference type="SMART" id="SM00028">
    <property type="entry name" value="TPR"/>
    <property type="match status" value="3"/>
</dbReference>
<dbReference type="InterPro" id="IPR003321">
    <property type="entry name" value="Cyt_c552"/>
</dbReference>
<dbReference type="Pfam" id="PF09699">
    <property type="entry name" value="Paired_CXXCH_1"/>
    <property type="match status" value="1"/>
</dbReference>
<feature type="repeat" description="TPR" evidence="2">
    <location>
        <begin position="688"/>
        <end position="721"/>
    </location>
</feature>
<evidence type="ECO:0000259" key="5">
    <source>
        <dbReference type="Pfam" id="PF13435"/>
    </source>
</evidence>
<comment type="caution">
    <text evidence="6">The sequence shown here is derived from an EMBL/GenBank/DDBJ whole genome shotgun (WGS) entry which is preliminary data.</text>
</comment>
<proteinExistence type="predicted"/>
<accession>A0ABX5CW03</accession>
<evidence type="ECO:0000313" key="7">
    <source>
        <dbReference type="Proteomes" id="UP000239539"/>
    </source>
</evidence>
<feature type="signal peptide" evidence="3">
    <location>
        <begin position="1"/>
        <end position="22"/>
    </location>
</feature>
<dbReference type="SUPFAM" id="SSF48695">
    <property type="entry name" value="Multiheme cytochromes"/>
    <property type="match status" value="1"/>
</dbReference>
<sequence length="749" mass="84487">MPRLVFLFSIVFLTSLVKNLHAQEYAKCVSCHQEQVTLWQQSDHAKAMANATDKNIIANFDNVSITHFTQSARFFKNDNKFFAELTEAGSTQTYPIAYVFGHFPLQQYLIETQAGKLQVFPFAWDARDKSEGGQRWYPNYSSEDITPKDRLHWKQPMQNWNGMCADCHSSGLKRNFDTKTLTFDSQFDEINVSCASCHGDMASHYAANAKSVNDIRSNKKGNVTHAEEAKHHRPSLTSHDLSFNEQQAIGKWLLKDGSNIAAWHEQKNGELIPAKRDNRFMETCFACHSLRSALSDGIDPKKSFLDQFSPSLLISPLYFADGQIREEVYVYGSFLQSRMYEAGVNCLDCHNPHSMKLKMEGNGLCLQCHSASAYEGEKHTKHVGSEDANQCVNCHMPTRTYMGVDARRDHSFSIPTPNVSSTTGAPNACLNCHDQDNDWVSEKLINWYGKDSTLNKQEENYISLMQGNIHSKQAVLRIAHSSSLPVIKRATALSLLASSNQSLTDKDLRKFILHEEPLLRLGAAQAGRALLPNERTKTYVNLLDDKYKAIRVTAANILLGLGFNTPNFKKTLEELRLSNTVNQWRGEGNLNQSLVEYQLGNIHQTEKLLKQGLTVDPYFEANYINLAELYRAQNKLLLEEQTLLDGMSNLPNSALIHYSLGMLHVRKQDKPTAVALFKQATELGPDNPQNWYIYALALDSVGQTESALNVLKRAIKRQPDNSLISLGVSLSQKIGDEASYRLFQSKSRR</sequence>
<protein>
    <submittedName>
        <fullName evidence="6">Uncharacterized protein</fullName>
    </submittedName>
</protein>
<keyword evidence="1 3" id="KW-0732">Signal</keyword>
<evidence type="ECO:0000259" key="4">
    <source>
        <dbReference type="Pfam" id="PF09699"/>
    </source>
</evidence>
<organism evidence="6 7">
    <name type="scientific">Alteromonas gracilis</name>
    <dbReference type="NCBI Taxonomy" id="1479524"/>
    <lineage>
        <taxon>Bacteria</taxon>
        <taxon>Pseudomonadati</taxon>
        <taxon>Pseudomonadota</taxon>
        <taxon>Gammaproteobacteria</taxon>
        <taxon>Alteromonadales</taxon>
        <taxon>Alteromonadaceae</taxon>
        <taxon>Alteromonas/Salinimonas group</taxon>
        <taxon>Alteromonas</taxon>
    </lineage>
</organism>
<feature type="domain" description="Cytochrome c-552/4" evidence="5">
    <location>
        <begin position="27"/>
        <end position="54"/>
    </location>
</feature>
<dbReference type="Pfam" id="PF02335">
    <property type="entry name" value="Cytochrom_C552"/>
    <property type="match status" value="1"/>
</dbReference>
<feature type="chain" id="PRO_5047073258" evidence="3">
    <location>
        <begin position="23"/>
        <end position="749"/>
    </location>
</feature>
<feature type="domain" description="Doubled CXXCH motif" evidence="4">
    <location>
        <begin position="345"/>
        <end position="371"/>
    </location>
</feature>
<dbReference type="Pfam" id="PF13435">
    <property type="entry name" value="Cytochrome_C554"/>
    <property type="match status" value="2"/>
</dbReference>
<reference evidence="7" key="1">
    <citation type="journal article" date="2020" name="Int. J. Syst. Evol. Microbiol.">
        <title>Alteromonas alba sp. nov., a marine bacterium isolated from the seawater of the West Pacific Ocean.</title>
        <authorList>
            <person name="Sun C."/>
            <person name="Wu Y.-H."/>
            <person name="Xamxidin M."/>
            <person name="Cheng H."/>
            <person name="Xu X.-W."/>
        </authorList>
    </citation>
    <scope>NUCLEOTIDE SEQUENCE [LARGE SCALE GENOMIC DNA]</scope>
    <source>
        <strain evidence="7">9a2</strain>
    </source>
</reference>
<evidence type="ECO:0000256" key="1">
    <source>
        <dbReference type="ARBA" id="ARBA00022729"/>
    </source>
</evidence>
<evidence type="ECO:0000256" key="2">
    <source>
        <dbReference type="PROSITE-ProRule" id="PRU00339"/>
    </source>
</evidence>
<evidence type="ECO:0000256" key="3">
    <source>
        <dbReference type="SAM" id="SignalP"/>
    </source>
</evidence>
<dbReference type="InterPro" id="IPR023155">
    <property type="entry name" value="Cyt_c-552/4"/>
</dbReference>
<dbReference type="EMBL" id="PVNO01000001">
    <property type="protein sequence ID" value="PRO70851.1"/>
    <property type="molecule type" value="Genomic_DNA"/>
</dbReference>
<dbReference type="Pfam" id="PF13432">
    <property type="entry name" value="TPR_16"/>
    <property type="match status" value="1"/>
</dbReference>
<feature type="repeat" description="TPR" evidence="2">
    <location>
        <begin position="654"/>
        <end position="687"/>
    </location>
</feature>
<dbReference type="InterPro" id="IPR011990">
    <property type="entry name" value="TPR-like_helical_dom_sf"/>
</dbReference>
<dbReference type="InterPro" id="IPR019734">
    <property type="entry name" value="TPR_rpt"/>
</dbReference>
<dbReference type="SUPFAM" id="SSF48452">
    <property type="entry name" value="TPR-like"/>
    <property type="match status" value="1"/>
</dbReference>
<dbReference type="Proteomes" id="UP000239539">
    <property type="component" value="Unassembled WGS sequence"/>
</dbReference>
<dbReference type="InterPro" id="IPR051829">
    <property type="entry name" value="Multiheme_Cytochr_ET"/>
</dbReference>
<evidence type="ECO:0000313" key="6">
    <source>
        <dbReference type="EMBL" id="PRO70851.1"/>
    </source>
</evidence>